<reference evidence="2 3" key="1">
    <citation type="submission" date="2023-07" db="EMBL/GenBank/DDBJ databases">
        <title>Genomic Encyclopedia of Type Strains, Phase IV (KMG-IV): sequencing the most valuable type-strain genomes for metagenomic binning, comparative biology and taxonomic classification.</title>
        <authorList>
            <person name="Goeker M."/>
        </authorList>
    </citation>
    <scope>NUCLEOTIDE SEQUENCE [LARGE SCALE GENOMIC DNA]</scope>
    <source>
        <strain evidence="2 3">DSM 23494</strain>
    </source>
</reference>
<feature type="transmembrane region" description="Helical" evidence="1">
    <location>
        <begin position="36"/>
        <end position="55"/>
    </location>
</feature>
<feature type="transmembrane region" description="Helical" evidence="1">
    <location>
        <begin position="6"/>
        <end position="24"/>
    </location>
</feature>
<proteinExistence type="predicted"/>
<dbReference type="Pfam" id="PF14007">
    <property type="entry name" value="YtpI"/>
    <property type="match status" value="1"/>
</dbReference>
<dbReference type="InterPro" id="IPR025618">
    <property type="entry name" value="YtpI"/>
</dbReference>
<gene>
    <name evidence="2" type="ORF">J2S17_003969</name>
</gene>
<evidence type="ECO:0000256" key="1">
    <source>
        <dbReference type="SAM" id="Phobius"/>
    </source>
</evidence>
<protein>
    <submittedName>
        <fullName evidence="2">Succinate-acetate transporter protein</fullName>
    </submittedName>
</protein>
<organism evidence="2 3">
    <name type="scientific">Cytobacillus purgationiresistens</name>
    <dbReference type="NCBI Taxonomy" id="863449"/>
    <lineage>
        <taxon>Bacteria</taxon>
        <taxon>Bacillati</taxon>
        <taxon>Bacillota</taxon>
        <taxon>Bacilli</taxon>
        <taxon>Bacillales</taxon>
        <taxon>Bacillaceae</taxon>
        <taxon>Cytobacillus</taxon>
    </lineage>
</organism>
<feature type="transmembrane region" description="Helical" evidence="1">
    <location>
        <begin position="61"/>
        <end position="81"/>
    </location>
</feature>
<comment type="caution">
    <text evidence="2">The sequence shown here is derived from an EMBL/GenBank/DDBJ whole genome shotgun (WGS) entry which is preliminary data.</text>
</comment>
<keyword evidence="1" id="KW-0812">Transmembrane</keyword>
<dbReference type="EMBL" id="JAUSUB010000020">
    <property type="protein sequence ID" value="MDQ0272077.1"/>
    <property type="molecule type" value="Genomic_DNA"/>
</dbReference>
<dbReference type="Proteomes" id="UP001238088">
    <property type="component" value="Unassembled WGS sequence"/>
</dbReference>
<name>A0ABU0AMQ3_9BACI</name>
<evidence type="ECO:0000313" key="2">
    <source>
        <dbReference type="EMBL" id="MDQ0272077.1"/>
    </source>
</evidence>
<keyword evidence="1" id="KW-0472">Membrane</keyword>
<evidence type="ECO:0000313" key="3">
    <source>
        <dbReference type="Proteomes" id="UP001238088"/>
    </source>
</evidence>
<dbReference type="RefSeq" id="WP_307477394.1">
    <property type="nucleotide sequence ID" value="NZ_JAUSUB010000020.1"/>
</dbReference>
<sequence length="102" mass="11910">MPIFVVFIILSFVFYLFYKVRYFRSKRPAEKQWISAKSKIALGIFVAIFGINQLFLFPTTVSYIVAAVFIVVGGLSIWNGIRMYKFFLPHAIEEAEYIKNQQ</sequence>
<accession>A0ABU0AMQ3</accession>
<keyword evidence="1" id="KW-1133">Transmembrane helix</keyword>
<keyword evidence="3" id="KW-1185">Reference proteome</keyword>